<proteinExistence type="predicted"/>
<dbReference type="InterPro" id="IPR036168">
    <property type="entry name" value="AP2_Mu_C_sf"/>
</dbReference>
<evidence type="ECO:0000313" key="2">
    <source>
        <dbReference type="Proteomes" id="UP000031668"/>
    </source>
</evidence>
<sequence>MAIIQENNITTKATPAKIHKKTASNNFLEEASGISKLKHSSQTCLPIVKSKFSDLMSWSLYVKFDQNINRISKVRENDINKWFVAMVQIELDYMNIFHFVECQETCYQIFLCPQLELVEIYTSEPSDFDEMSETCLGQFVPLILPESKSHEAKKGSFNFIYFRSKSFNSLRSFREITNEIIKFSCHFINQPIFSVNNNLKSKFGFQVEEFSEFTISSTGRLENTSTTITMKFTHPGITQSEAQGSRYTRGKFTVNENEDLSKNNLNDRFINCLHETNTHEICKNLRRLSSQNTFNFAIPSFYGQINLIKYQGNFFKSFPIKVRGIFEIYSENTLEISIDVHPFKTSEFLPLGCMTLRIQFPDTWAALFKNNKTKDKSSYINIKANKQSTTFKNEKCTFTITNGNAFYKKSASSIIWKLDWLNNFHKYEYTHIPIEFLKCHILVPFEIKRPKNFHPFVEVESEPILTPNPILRLNDVILSDYNISTEIGSTSIQYSKRFRLKYYMALKEDGELIETFKTYEP</sequence>
<accession>A0A0C2LZW5</accession>
<dbReference type="EMBL" id="JWZT01005706">
    <property type="protein sequence ID" value="KII60320.1"/>
    <property type="molecule type" value="Genomic_DNA"/>
</dbReference>
<gene>
    <name evidence="1" type="ORF">RF11_15353</name>
</gene>
<dbReference type="SUPFAM" id="SSF49447">
    <property type="entry name" value="Second domain of Mu2 adaptin subunit (ap50) of ap2 adaptor"/>
    <property type="match status" value="1"/>
</dbReference>
<protein>
    <recommendedName>
        <fullName evidence="3">MHD domain-containing protein</fullName>
    </recommendedName>
</protein>
<comment type="caution">
    <text evidence="1">The sequence shown here is derived from an EMBL/GenBank/DDBJ whole genome shotgun (WGS) entry which is preliminary data.</text>
</comment>
<dbReference type="AlphaFoldDB" id="A0A0C2LZW5"/>
<dbReference type="Proteomes" id="UP000031668">
    <property type="component" value="Unassembled WGS sequence"/>
</dbReference>
<name>A0A0C2LZW5_THEKT</name>
<evidence type="ECO:0008006" key="3">
    <source>
        <dbReference type="Google" id="ProtNLM"/>
    </source>
</evidence>
<organism evidence="1 2">
    <name type="scientific">Thelohanellus kitauei</name>
    <name type="common">Myxosporean</name>
    <dbReference type="NCBI Taxonomy" id="669202"/>
    <lineage>
        <taxon>Eukaryota</taxon>
        <taxon>Metazoa</taxon>
        <taxon>Cnidaria</taxon>
        <taxon>Myxozoa</taxon>
        <taxon>Myxosporea</taxon>
        <taxon>Bivalvulida</taxon>
        <taxon>Platysporina</taxon>
        <taxon>Myxobolidae</taxon>
        <taxon>Thelohanellus</taxon>
    </lineage>
</organism>
<keyword evidence="2" id="KW-1185">Reference proteome</keyword>
<reference evidence="1 2" key="1">
    <citation type="journal article" date="2014" name="Genome Biol. Evol.">
        <title>The genome of the myxosporean Thelohanellus kitauei shows adaptations to nutrient acquisition within its fish host.</title>
        <authorList>
            <person name="Yang Y."/>
            <person name="Xiong J."/>
            <person name="Zhou Z."/>
            <person name="Huo F."/>
            <person name="Miao W."/>
            <person name="Ran C."/>
            <person name="Liu Y."/>
            <person name="Zhang J."/>
            <person name="Feng J."/>
            <person name="Wang M."/>
            <person name="Wang M."/>
            <person name="Wang L."/>
            <person name="Yao B."/>
        </authorList>
    </citation>
    <scope>NUCLEOTIDE SEQUENCE [LARGE SCALE GENOMIC DNA]</scope>
    <source>
        <strain evidence="1">Wuqing</strain>
    </source>
</reference>
<evidence type="ECO:0000313" key="1">
    <source>
        <dbReference type="EMBL" id="KII60320.1"/>
    </source>
</evidence>